<accession>A0A9D4JX66</accession>
<keyword evidence="2" id="KW-1185">Reference proteome</keyword>
<gene>
    <name evidence="1" type="ORF">DPMN_129248</name>
</gene>
<reference evidence="1" key="2">
    <citation type="submission" date="2020-11" db="EMBL/GenBank/DDBJ databases">
        <authorList>
            <person name="McCartney M.A."/>
            <person name="Auch B."/>
            <person name="Kono T."/>
            <person name="Mallez S."/>
            <person name="Becker A."/>
            <person name="Gohl D.M."/>
            <person name="Silverstein K.A.T."/>
            <person name="Koren S."/>
            <person name="Bechman K.B."/>
            <person name="Herman A."/>
            <person name="Abrahante J.E."/>
            <person name="Garbe J."/>
        </authorList>
    </citation>
    <scope>NUCLEOTIDE SEQUENCE</scope>
    <source>
        <strain evidence="1">Duluth1</strain>
        <tissue evidence="1">Whole animal</tissue>
    </source>
</reference>
<evidence type="ECO:0000313" key="1">
    <source>
        <dbReference type="EMBL" id="KAH3827316.1"/>
    </source>
</evidence>
<comment type="caution">
    <text evidence="1">The sequence shown here is derived from an EMBL/GenBank/DDBJ whole genome shotgun (WGS) entry which is preliminary data.</text>
</comment>
<dbReference type="EMBL" id="JAIWYP010000005">
    <property type="protein sequence ID" value="KAH3827316.1"/>
    <property type="molecule type" value="Genomic_DNA"/>
</dbReference>
<dbReference type="AlphaFoldDB" id="A0A9D4JX66"/>
<organism evidence="1 2">
    <name type="scientific">Dreissena polymorpha</name>
    <name type="common">Zebra mussel</name>
    <name type="synonym">Mytilus polymorpha</name>
    <dbReference type="NCBI Taxonomy" id="45954"/>
    <lineage>
        <taxon>Eukaryota</taxon>
        <taxon>Metazoa</taxon>
        <taxon>Spiralia</taxon>
        <taxon>Lophotrochozoa</taxon>
        <taxon>Mollusca</taxon>
        <taxon>Bivalvia</taxon>
        <taxon>Autobranchia</taxon>
        <taxon>Heteroconchia</taxon>
        <taxon>Euheterodonta</taxon>
        <taxon>Imparidentia</taxon>
        <taxon>Neoheterodontei</taxon>
        <taxon>Myida</taxon>
        <taxon>Dreissenoidea</taxon>
        <taxon>Dreissenidae</taxon>
        <taxon>Dreissena</taxon>
    </lineage>
</organism>
<sequence>MTEAKIVAITVAADYLDRDVATKYSKLEEKIQSLWDKYMENEVTTSHFLKAVSRMYGPSDNITTPEVVDDVITE</sequence>
<evidence type="ECO:0000313" key="2">
    <source>
        <dbReference type="Proteomes" id="UP000828390"/>
    </source>
</evidence>
<name>A0A9D4JX66_DREPO</name>
<proteinExistence type="predicted"/>
<protein>
    <submittedName>
        <fullName evidence="1">Uncharacterized protein</fullName>
    </submittedName>
</protein>
<reference evidence="1" key="1">
    <citation type="journal article" date="2019" name="bioRxiv">
        <title>The Genome of the Zebra Mussel, Dreissena polymorpha: A Resource for Invasive Species Research.</title>
        <authorList>
            <person name="McCartney M.A."/>
            <person name="Auch B."/>
            <person name="Kono T."/>
            <person name="Mallez S."/>
            <person name="Zhang Y."/>
            <person name="Obille A."/>
            <person name="Becker A."/>
            <person name="Abrahante J.E."/>
            <person name="Garbe J."/>
            <person name="Badalamenti J.P."/>
            <person name="Herman A."/>
            <person name="Mangelson H."/>
            <person name="Liachko I."/>
            <person name="Sullivan S."/>
            <person name="Sone E.D."/>
            <person name="Koren S."/>
            <person name="Silverstein K.A.T."/>
            <person name="Beckman K.B."/>
            <person name="Gohl D.M."/>
        </authorList>
    </citation>
    <scope>NUCLEOTIDE SEQUENCE</scope>
    <source>
        <strain evidence="1">Duluth1</strain>
        <tissue evidence="1">Whole animal</tissue>
    </source>
</reference>
<dbReference type="Proteomes" id="UP000828390">
    <property type="component" value="Unassembled WGS sequence"/>
</dbReference>